<dbReference type="InterPro" id="IPR001650">
    <property type="entry name" value="Helicase_C-like"/>
</dbReference>
<keyword evidence="4 15" id="KW-0378">Hydrolase</keyword>
<proteinExistence type="inferred from homology"/>
<evidence type="ECO:0000256" key="9">
    <source>
        <dbReference type="ARBA" id="ARBA00038511"/>
    </source>
</evidence>
<evidence type="ECO:0000313" key="15">
    <source>
        <dbReference type="EMBL" id="KDN45076.1"/>
    </source>
</evidence>
<dbReference type="SMART" id="SM00487">
    <property type="entry name" value="DEXDc"/>
    <property type="match status" value="1"/>
</dbReference>
<keyword evidence="6" id="KW-0067">ATP-binding</keyword>
<dbReference type="FunCoup" id="A0A066VUA1">
    <property type="interactions" value="775"/>
</dbReference>
<dbReference type="Pfam" id="PF23469">
    <property type="entry name" value="KH_12"/>
    <property type="match status" value="1"/>
</dbReference>
<feature type="domain" description="Helicase C-terminal" evidence="13">
    <location>
        <begin position="638"/>
        <end position="802"/>
    </location>
</feature>
<evidence type="ECO:0000256" key="10">
    <source>
        <dbReference type="PROSITE-ProRule" id="PRU00552"/>
    </source>
</evidence>
<dbReference type="RefSeq" id="XP_013243038.1">
    <property type="nucleotide sequence ID" value="XM_013387584.1"/>
</dbReference>
<keyword evidence="7" id="KW-0508">mRNA splicing</keyword>
<feature type="compositionally biased region" description="Basic and acidic residues" evidence="11">
    <location>
        <begin position="850"/>
        <end position="861"/>
    </location>
</feature>
<dbReference type="PANTHER" id="PTHR47958">
    <property type="entry name" value="ATP-DEPENDENT RNA HELICASE DBP3"/>
    <property type="match status" value="1"/>
</dbReference>
<comment type="similarity">
    <text evidence="9">Belongs to the DEAD box helicase family. DDX46/PRP5 subfamily.</text>
</comment>
<dbReference type="EMBL" id="JMSN01000045">
    <property type="protein sequence ID" value="KDN45076.1"/>
    <property type="molecule type" value="Genomic_DNA"/>
</dbReference>
<evidence type="ECO:0000256" key="5">
    <source>
        <dbReference type="ARBA" id="ARBA00022806"/>
    </source>
</evidence>
<feature type="region of interest" description="Disordered" evidence="11">
    <location>
        <begin position="1"/>
        <end position="179"/>
    </location>
</feature>
<feature type="compositionally biased region" description="Acidic residues" evidence="11">
    <location>
        <begin position="321"/>
        <end position="339"/>
    </location>
</feature>
<evidence type="ECO:0000256" key="4">
    <source>
        <dbReference type="ARBA" id="ARBA00022801"/>
    </source>
</evidence>
<evidence type="ECO:0000256" key="3">
    <source>
        <dbReference type="ARBA" id="ARBA00022741"/>
    </source>
</evidence>
<comment type="subcellular location">
    <subcellularLocation>
        <location evidence="1">Nucleus</location>
    </subcellularLocation>
</comment>
<reference evidence="15 16" key="1">
    <citation type="submission" date="2014-05" db="EMBL/GenBank/DDBJ databases">
        <title>Draft genome sequence of a rare smut relative, Tilletiaria anomala UBC 951.</title>
        <authorList>
            <consortium name="DOE Joint Genome Institute"/>
            <person name="Toome M."/>
            <person name="Kuo A."/>
            <person name="Henrissat B."/>
            <person name="Lipzen A."/>
            <person name="Tritt A."/>
            <person name="Yoshinaga Y."/>
            <person name="Zane M."/>
            <person name="Barry K."/>
            <person name="Grigoriev I.V."/>
            <person name="Spatafora J.W."/>
            <person name="Aimea M.C."/>
        </authorList>
    </citation>
    <scope>NUCLEOTIDE SEQUENCE [LARGE SCALE GENOMIC DNA]</scope>
    <source>
        <strain evidence="15 16">UBC 951</strain>
    </source>
</reference>
<dbReference type="PROSITE" id="PS51192">
    <property type="entry name" value="HELICASE_ATP_BIND_1"/>
    <property type="match status" value="1"/>
</dbReference>
<dbReference type="InParanoid" id="A0A066VUA1"/>
<dbReference type="GO" id="GO:0005524">
    <property type="term" value="F:ATP binding"/>
    <property type="evidence" value="ECO:0007669"/>
    <property type="project" value="UniProtKB-KW"/>
</dbReference>
<feature type="compositionally biased region" description="Basic and acidic residues" evidence="11">
    <location>
        <begin position="127"/>
        <end position="160"/>
    </location>
</feature>
<keyword evidence="7" id="KW-0507">mRNA processing</keyword>
<evidence type="ECO:0000256" key="6">
    <source>
        <dbReference type="ARBA" id="ARBA00022840"/>
    </source>
</evidence>
<dbReference type="CDD" id="cd17953">
    <property type="entry name" value="DEADc_DDX46"/>
    <property type="match status" value="1"/>
</dbReference>
<feature type="compositionally biased region" description="Low complexity" evidence="11">
    <location>
        <begin position="16"/>
        <end position="25"/>
    </location>
</feature>
<dbReference type="InterPro" id="IPR014001">
    <property type="entry name" value="Helicase_ATP-bd"/>
</dbReference>
<dbReference type="OrthoDB" id="196131at2759"/>
<feature type="region of interest" description="Disordered" evidence="11">
    <location>
        <begin position="960"/>
        <end position="982"/>
    </location>
</feature>
<evidence type="ECO:0000256" key="1">
    <source>
        <dbReference type="ARBA" id="ARBA00004123"/>
    </source>
</evidence>
<dbReference type="EC" id="3.6.4.13" evidence="2"/>
<dbReference type="Proteomes" id="UP000027361">
    <property type="component" value="Unassembled WGS sequence"/>
</dbReference>
<dbReference type="FunFam" id="3.40.50.300:FF:000079">
    <property type="entry name" value="probable ATP-dependent RNA helicase DDX17"/>
    <property type="match status" value="1"/>
</dbReference>
<protein>
    <recommendedName>
        <fullName evidence="2">RNA helicase</fullName>
        <ecNumber evidence="2">3.6.4.13</ecNumber>
    </recommendedName>
</protein>
<dbReference type="InterPro" id="IPR000629">
    <property type="entry name" value="RNA-helicase_DEAD-box_CS"/>
</dbReference>
<keyword evidence="8" id="KW-0539">Nucleus</keyword>
<dbReference type="GO" id="GO:0008380">
    <property type="term" value="P:RNA splicing"/>
    <property type="evidence" value="ECO:0007669"/>
    <property type="project" value="UniProtKB-KW"/>
</dbReference>
<keyword evidence="3" id="KW-0547">Nucleotide-binding</keyword>
<dbReference type="Gene3D" id="3.40.50.300">
    <property type="entry name" value="P-loop containing nucleotide triphosphate hydrolases"/>
    <property type="match status" value="2"/>
</dbReference>
<evidence type="ECO:0000256" key="11">
    <source>
        <dbReference type="SAM" id="MobiDB-lite"/>
    </source>
</evidence>
<evidence type="ECO:0000256" key="8">
    <source>
        <dbReference type="ARBA" id="ARBA00023242"/>
    </source>
</evidence>
<evidence type="ECO:0000256" key="2">
    <source>
        <dbReference type="ARBA" id="ARBA00012552"/>
    </source>
</evidence>
<dbReference type="Pfam" id="PF00270">
    <property type="entry name" value="DEAD"/>
    <property type="match status" value="1"/>
</dbReference>
<dbReference type="OMA" id="FAQYVHT"/>
<dbReference type="SUPFAM" id="SSF52540">
    <property type="entry name" value="P-loop containing nucleoside triphosphate hydrolases"/>
    <property type="match status" value="2"/>
</dbReference>
<dbReference type="InterPro" id="IPR011545">
    <property type="entry name" value="DEAD/DEAH_box_helicase_dom"/>
</dbReference>
<dbReference type="PROSITE" id="PS51195">
    <property type="entry name" value="Q_MOTIF"/>
    <property type="match status" value="1"/>
</dbReference>
<feature type="domain" description="DEAD-box RNA helicase Q" evidence="14">
    <location>
        <begin position="417"/>
        <end position="445"/>
    </location>
</feature>
<dbReference type="GO" id="GO:0005634">
    <property type="term" value="C:nucleus"/>
    <property type="evidence" value="ECO:0007669"/>
    <property type="project" value="UniProtKB-SubCell"/>
</dbReference>
<dbReference type="PROSITE" id="PS00039">
    <property type="entry name" value="DEAD_ATP_HELICASE"/>
    <property type="match status" value="1"/>
</dbReference>
<feature type="compositionally biased region" description="Basic and acidic residues" evidence="11">
    <location>
        <begin position="288"/>
        <end position="299"/>
    </location>
</feature>
<keyword evidence="16" id="KW-1185">Reference proteome</keyword>
<evidence type="ECO:0000313" key="16">
    <source>
        <dbReference type="Proteomes" id="UP000027361"/>
    </source>
</evidence>
<feature type="compositionally biased region" description="Low complexity" evidence="11">
    <location>
        <begin position="106"/>
        <end position="122"/>
    </location>
</feature>
<dbReference type="GeneID" id="25264508"/>
<feature type="region of interest" description="Disordered" evidence="11">
    <location>
        <begin position="839"/>
        <end position="883"/>
    </location>
</feature>
<sequence>MDRDQSWRHSGGAGSGSSRHGYARSSDYDRYDRDAYSRDRHSEKRARREGRLDEDDDWRGSKRRRSRSPGSPPCVTLPNGRGPSSFPSAGGDGSHRHPLPPKPQASHPESLHLSHTSSPTLPGGKSAETEDEKKKREKRERIEAWKKKREAEKAAEEAKQRAQKVASTLTSSLPNKPGATLINATALKGLGARSDFAKGKLSSTTNSLADTADLPEKKEIKRFTLPPMDPLLKPAAGGKVGPNLESVDDEDEDEDEGIQPLSMAGNMDTAEDDEVDPLDAFMAGVSNEVKEVNEADQKRLGVAAGSSKDQGKTKQDSTVVGEDELSAGEDAGEGQEGEDELSKLSKMEDIIAAAAKSVKKRGLPQTDHSSVDYEPYRKAFYHPPAEIQEMTNEDAESLRLQLDAIAVRGKDCPKPLTKWSHCGLPASCLEIIKRLNYERPTPIQAQAIPAIMSGRDVIGVAKTGSGKTMAFLLPMFRHINDQRPVETMEGPVGLIMTPTRELAIQIYRESKPFLRGLGLRAVCVYGGVPISEQIAEMKKTAEIVVATPGRMIDLLTANSGRVTNLRRVTYLVLDEADRMFDMGFEPQVMNIVNNIRPDRQTVLFSATFPKQMESLARKVLKHRPLEITVGGKSVVAPEIEQIVEVREQDTKFHRLLEILGQTYNDDEDARTLIFVDRQEAADDLLRELMRKGYPTMSIHGGKDQVDRDSTIADFKAGVVPIVTATSIAARGLDVKQLKLVINYDVPNHLEDYVHRAGRTGRAGNKGTCVTFITPQQERYAKDIVSALMASKVAVPEDLQALANKFAEKVKSGKAQVAGSGFGGKGLERLENDREKALRAQKSAFGEGTGEDEKDKEDKVGKDGSAANAEGNVRATASSKETAAANEEFEKLNEMTIEVKKGPAPDFVRDNKVAAALTESSISHTATQQASMERALEAAKTSGADTTKLAQALAKIQAMHADKKSQLQKETERRRVKDPDATDFHAIIPINDFPQKARWRATNKETMSMLIESSGASITSKGAFYEKGKEPQPGEPPKLQLLIESNDPERIERAVRDIKLILLEATQAALEAEQKGPSGPGRYSVL</sequence>
<feature type="compositionally biased region" description="Basic and acidic residues" evidence="11">
    <location>
        <begin position="26"/>
        <end position="42"/>
    </location>
</feature>
<name>A0A066VUA1_TILAU</name>
<dbReference type="GO" id="GO:0016787">
    <property type="term" value="F:hydrolase activity"/>
    <property type="evidence" value="ECO:0007669"/>
    <property type="project" value="UniProtKB-KW"/>
</dbReference>
<evidence type="ECO:0000259" key="13">
    <source>
        <dbReference type="PROSITE" id="PS51194"/>
    </source>
</evidence>
<feature type="domain" description="Helicase ATP-binding" evidence="12">
    <location>
        <begin position="448"/>
        <end position="626"/>
    </location>
</feature>
<dbReference type="AlphaFoldDB" id="A0A066VUA1"/>
<dbReference type="GO" id="GO:0003724">
    <property type="term" value="F:RNA helicase activity"/>
    <property type="evidence" value="ECO:0007669"/>
    <property type="project" value="UniProtKB-EC"/>
</dbReference>
<dbReference type="HOGENOM" id="CLU_003041_0_2_1"/>
<dbReference type="PROSITE" id="PS51194">
    <property type="entry name" value="HELICASE_CTER"/>
    <property type="match status" value="1"/>
</dbReference>
<feature type="region of interest" description="Disordered" evidence="11">
    <location>
        <begin position="197"/>
        <end position="343"/>
    </location>
</feature>
<dbReference type="CDD" id="cd18787">
    <property type="entry name" value="SF2_C_DEAD"/>
    <property type="match status" value="1"/>
</dbReference>
<dbReference type="STRING" id="1037660.A0A066VUA1"/>
<feature type="short sequence motif" description="Q motif" evidence="10">
    <location>
        <begin position="417"/>
        <end position="445"/>
    </location>
</feature>
<feature type="compositionally biased region" description="Acidic residues" evidence="11">
    <location>
        <begin position="246"/>
        <end position="257"/>
    </location>
</feature>
<gene>
    <name evidence="15" type="ORF">K437DRAFT_256733</name>
</gene>
<dbReference type="Pfam" id="PF00271">
    <property type="entry name" value="Helicase_C"/>
    <property type="match status" value="1"/>
</dbReference>
<evidence type="ECO:0000256" key="7">
    <source>
        <dbReference type="ARBA" id="ARBA00023187"/>
    </source>
</evidence>
<feature type="compositionally biased region" description="Polar residues" evidence="11">
    <location>
        <begin position="165"/>
        <end position="174"/>
    </location>
</feature>
<dbReference type="SMART" id="SM00490">
    <property type="entry name" value="HELICc"/>
    <property type="match status" value="1"/>
</dbReference>
<dbReference type="InterPro" id="IPR027417">
    <property type="entry name" value="P-loop_NTPase"/>
</dbReference>
<evidence type="ECO:0000259" key="14">
    <source>
        <dbReference type="PROSITE" id="PS51195"/>
    </source>
</evidence>
<keyword evidence="5" id="KW-0347">Helicase</keyword>
<evidence type="ECO:0000259" key="12">
    <source>
        <dbReference type="PROSITE" id="PS51192"/>
    </source>
</evidence>
<dbReference type="InterPro" id="IPR056149">
    <property type="entry name" value="PRP5/DDX46/KHDC4_KH"/>
</dbReference>
<dbReference type="GO" id="GO:0003676">
    <property type="term" value="F:nucleic acid binding"/>
    <property type="evidence" value="ECO:0007669"/>
    <property type="project" value="InterPro"/>
</dbReference>
<accession>A0A066VUA1</accession>
<organism evidence="15 16">
    <name type="scientific">Tilletiaria anomala (strain ATCC 24038 / CBS 436.72 / UBC 951)</name>
    <dbReference type="NCBI Taxonomy" id="1037660"/>
    <lineage>
        <taxon>Eukaryota</taxon>
        <taxon>Fungi</taxon>
        <taxon>Dikarya</taxon>
        <taxon>Basidiomycota</taxon>
        <taxon>Ustilaginomycotina</taxon>
        <taxon>Exobasidiomycetes</taxon>
        <taxon>Georgefischeriales</taxon>
        <taxon>Tilletiariaceae</taxon>
        <taxon>Tilletiaria</taxon>
    </lineage>
</organism>
<comment type="caution">
    <text evidence="15">The sequence shown here is derived from an EMBL/GenBank/DDBJ whole genome shotgun (WGS) entry which is preliminary data.</text>
</comment>
<dbReference type="InterPro" id="IPR014014">
    <property type="entry name" value="RNA_helicase_DEAD_Q_motif"/>
</dbReference>